<comment type="caution">
    <text evidence="3">The sequence shown here is derived from an EMBL/GenBank/DDBJ whole genome shotgun (WGS) entry which is preliminary data.</text>
</comment>
<feature type="compositionally biased region" description="Polar residues" evidence="1">
    <location>
        <begin position="89"/>
        <end position="105"/>
    </location>
</feature>
<reference evidence="3" key="1">
    <citation type="submission" date="2023-10" db="EMBL/GenBank/DDBJ databases">
        <title>Genome assembly of Pristionchus species.</title>
        <authorList>
            <person name="Yoshida K."/>
            <person name="Sommer R.J."/>
        </authorList>
    </citation>
    <scope>NUCLEOTIDE SEQUENCE</scope>
    <source>
        <strain evidence="3">RS5133</strain>
    </source>
</reference>
<accession>A0AAV5US49</accession>
<keyword evidence="2" id="KW-1133">Transmembrane helix</keyword>
<evidence type="ECO:0000256" key="1">
    <source>
        <dbReference type="SAM" id="MobiDB-lite"/>
    </source>
</evidence>
<feature type="transmembrane region" description="Helical" evidence="2">
    <location>
        <begin position="50"/>
        <end position="72"/>
    </location>
</feature>
<evidence type="ECO:0000313" key="4">
    <source>
        <dbReference type="Proteomes" id="UP001432322"/>
    </source>
</evidence>
<proteinExistence type="predicted"/>
<organism evidence="3 4">
    <name type="scientific">Pristionchus fissidentatus</name>
    <dbReference type="NCBI Taxonomy" id="1538716"/>
    <lineage>
        <taxon>Eukaryota</taxon>
        <taxon>Metazoa</taxon>
        <taxon>Ecdysozoa</taxon>
        <taxon>Nematoda</taxon>
        <taxon>Chromadorea</taxon>
        <taxon>Rhabditida</taxon>
        <taxon>Rhabditina</taxon>
        <taxon>Diplogasteromorpha</taxon>
        <taxon>Diplogasteroidea</taxon>
        <taxon>Neodiplogasteridae</taxon>
        <taxon>Pristionchus</taxon>
    </lineage>
</organism>
<name>A0AAV5US49_9BILA</name>
<gene>
    <name evidence="3" type="ORF">PFISCL1PPCAC_416</name>
</gene>
<dbReference type="EMBL" id="BTSY01000001">
    <property type="protein sequence ID" value="GMT09119.1"/>
    <property type="molecule type" value="Genomic_DNA"/>
</dbReference>
<keyword evidence="4" id="KW-1185">Reference proteome</keyword>
<dbReference type="Proteomes" id="UP001432322">
    <property type="component" value="Unassembled WGS sequence"/>
</dbReference>
<keyword evidence="2" id="KW-0812">Transmembrane</keyword>
<sequence length="105" mass="11615">IKCDSKSGFYIKCETCNVYCEDPNKLTKESAEHAKKVVQDEEDKKQKVTLGLGIGGGLIALIVIVICVYCCLKKKKNKNYDRKDEGVAPTQNDAETSASLSNRNK</sequence>
<protein>
    <submittedName>
        <fullName evidence="3">Uncharacterized protein</fullName>
    </submittedName>
</protein>
<dbReference type="AlphaFoldDB" id="A0AAV5US49"/>
<feature type="non-terminal residue" evidence="3">
    <location>
        <position position="1"/>
    </location>
</feature>
<feature type="region of interest" description="Disordered" evidence="1">
    <location>
        <begin position="79"/>
        <end position="105"/>
    </location>
</feature>
<evidence type="ECO:0000256" key="2">
    <source>
        <dbReference type="SAM" id="Phobius"/>
    </source>
</evidence>
<feature type="non-terminal residue" evidence="3">
    <location>
        <position position="105"/>
    </location>
</feature>
<keyword evidence="2" id="KW-0472">Membrane</keyword>
<evidence type="ECO:0000313" key="3">
    <source>
        <dbReference type="EMBL" id="GMT09119.1"/>
    </source>
</evidence>